<dbReference type="Proteomes" id="UP000241618">
    <property type="component" value="Unassembled WGS sequence"/>
</dbReference>
<dbReference type="Proteomes" id="UP000241405">
    <property type="component" value="Unassembled WGS sequence"/>
</dbReference>
<name>A0A2T3JKU4_PHOPO</name>
<evidence type="ECO:0000313" key="4">
    <source>
        <dbReference type="Proteomes" id="UP000241405"/>
    </source>
</evidence>
<comment type="caution">
    <text evidence="3">The sequence shown here is derived from an EMBL/GenBank/DDBJ whole genome shotgun (WGS) entry which is preliminary data.</text>
</comment>
<reference evidence="4 5" key="1">
    <citation type="submission" date="2018-03" db="EMBL/GenBank/DDBJ databases">
        <title>Whole genome sequencing of Histamine producing bacteria.</title>
        <authorList>
            <person name="Butler K."/>
        </authorList>
    </citation>
    <scope>NUCLEOTIDE SEQUENCE [LARGE SCALE GENOMIC DNA]</scope>
    <source>
        <strain evidence="3 5">FS-6.1</strain>
        <strain evidence="2 4">FS-6.2</strain>
    </source>
</reference>
<protein>
    <submittedName>
        <fullName evidence="3">Uncharacterized protein</fullName>
    </submittedName>
</protein>
<evidence type="ECO:0000313" key="5">
    <source>
        <dbReference type="Proteomes" id="UP000241618"/>
    </source>
</evidence>
<sequence length="176" mass="20456">MDHTKKAILSTLEQVTPYLGYISLILVFVSWFIVYHNAKKLATRNETKSLIDDAVKVFTQLEELTLSYWLAGRSKRMDTAEFLLLSTARLQTLSFKLNIVKNRKINISCVDFSKITILMTLNCEDVDRRKDEDNREQVQLFLEQINSTISALYSEYQSVYKPSFPLISKIMSKDRN</sequence>
<gene>
    <name evidence="3" type="ORF">C9J18_15660</name>
    <name evidence="2" type="ORF">CTM96_12590</name>
</gene>
<dbReference type="EMBL" id="PYMP01000016">
    <property type="protein sequence ID" value="PSU49652.1"/>
    <property type="molecule type" value="Genomic_DNA"/>
</dbReference>
<keyword evidence="1" id="KW-1133">Transmembrane helix</keyword>
<dbReference type="AlphaFoldDB" id="A0A2T3JKU4"/>
<keyword evidence="1" id="KW-0812">Transmembrane</keyword>
<keyword evidence="4" id="KW-1185">Reference proteome</keyword>
<dbReference type="RefSeq" id="WP_107188943.1">
    <property type="nucleotide sequence ID" value="NZ_PYMN01000001.1"/>
</dbReference>
<feature type="transmembrane region" description="Helical" evidence="1">
    <location>
        <begin position="18"/>
        <end position="38"/>
    </location>
</feature>
<keyword evidence="1" id="KW-0472">Membrane</keyword>
<accession>A0A2T3JKU4</accession>
<proteinExistence type="predicted"/>
<evidence type="ECO:0000256" key="1">
    <source>
        <dbReference type="SAM" id="Phobius"/>
    </source>
</evidence>
<organism evidence="3 5">
    <name type="scientific">Photobacterium phosphoreum</name>
    <dbReference type="NCBI Taxonomy" id="659"/>
    <lineage>
        <taxon>Bacteria</taxon>
        <taxon>Pseudomonadati</taxon>
        <taxon>Pseudomonadota</taxon>
        <taxon>Gammaproteobacteria</taxon>
        <taxon>Vibrionales</taxon>
        <taxon>Vibrionaceae</taxon>
        <taxon>Photobacterium</taxon>
    </lineage>
</organism>
<dbReference type="EMBL" id="PYMO01000012">
    <property type="protein sequence ID" value="PSU24476.1"/>
    <property type="molecule type" value="Genomic_DNA"/>
</dbReference>
<evidence type="ECO:0000313" key="3">
    <source>
        <dbReference type="EMBL" id="PSU49652.1"/>
    </source>
</evidence>
<evidence type="ECO:0000313" key="2">
    <source>
        <dbReference type="EMBL" id="PSU24476.1"/>
    </source>
</evidence>